<reference evidence="2 3" key="1">
    <citation type="submission" date="2021-03" db="EMBL/GenBank/DDBJ databases">
        <title>Haloterrigena longa sp. nov. and Haloterrigena limicola sp. nov., extremely halophilic archaea isolated from a salt lake.</title>
        <authorList>
            <person name="Henglin C."/>
        </authorList>
    </citation>
    <scope>NUCLEOTIDE SEQUENCE [LARGE SCALE GENOMIC DNA]</scope>
    <source>
        <strain evidence="2 3">KZCA68</strain>
    </source>
</reference>
<feature type="transmembrane region" description="Helical" evidence="1">
    <location>
        <begin position="70"/>
        <end position="88"/>
    </location>
</feature>
<evidence type="ECO:0000313" key="3">
    <source>
        <dbReference type="Proteomes" id="UP000663203"/>
    </source>
</evidence>
<feature type="transmembrane region" description="Helical" evidence="1">
    <location>
        <begin position="100"/>
        <end position="120"/>
    </location>
</feature>
<organism evidence="2 3">
    <name type="scientific">Haloterrigena alkaliphila</name>
    <dbReference type="NCBI Taxonomy" id="2816475"/>
    <lineage>
        <taxon>Archaea</taxon>
        <taxon>Methanobacteriati</taxon>
        <taxon>Methanobacteriota</taxon>
        <taxon>Stenosarchaea group</taxon>
        <taxon>Halobacteria</taxon>
        <taxon>Halobacteriales</taxon>
        <taxon>Natrialbaceae</taxon>
        <taxon>Haloterrigena</taxon>
    </lineage>
</organism>
<gene>
    <name evidence="2" type="ORF">J0X25_00630</name>
</gene>
<name>A0A8A2VGH6_9EURY</name>
<sequence length="142" mass="15108">MSRATDAAGRAVWALLIAVLVSPALLPLGELLTSAGELTGVVVPNWVLVVVALAVGFVLEETYDGPEERLFHAALLIVILFVAFQWLVGLWGLNVISMRLLVADALVYLAAVSAGVALVFRTDLRERVATRTGGTDAEPRAE</sequence>
<keyword evidence="1" id="KW-0812">Transmembrane</keyword>
<dbReference type="GeneID" id="63185765"/>
<feature type="transmembrane region" description="Helical" evidence="1">
    <location>
        <begin position="38"/>
        <end position="58"/>
    </location>
</feature>
<keyword evidence="3" id="KW-1185">Reference proteome</keyword>
<dbReference type="Proteomes" id="UP000663203">
    <property type="component" value="Chromosome"/>
</dbReference>
<protein>
    <submittedName>
        <fullName evidence="2">Uncharacterized protein</fullName>
    </submittedName>
</protein>
<dbReference type="KEGG" id="hakz:J0X25_00630"/>
<accession>A0A8A2VGH6</accession>
<evidence type="ECO:0000256" key="1">
    <source>
        <dbReference type="SAM" id="Phobius"/>
    </source>
</evidence>
<dbReference type="AlphaFoldDB" id="A0A8A2VGH6"/>
<dbReference type="RefSeq" id="WP_207289101.1">
    <property type="nucleotide sequence ID" value="NZ_CP071462.1"/>
</dbReference>
<keyword evidence="1" id="KW-0472">Membrane</keyword>
<dbReference type="EMBL" id="CP071462">
    <property type="protein sequence ID" value="QSW99495.1"/>
    <property type="molecule type" value="Genomic_DNA"/>
</dbReference>
<proteinExistence type="predicted"/>
<evidence type="ECO:0000313" key="2">
    <source>
        <dbReference type="EMBL" id="QSW99495.1"/>
    </source>
</evidence>
<feature type="transmembrane region" description="Helical" evidence="1">
    <location>
        <begin position="7"/>
        <end position="26"/>
    </location>
</feature>
<keyword evidence="1" id="KW-1133">Transmembrane helix</keyword>